<sequence length="725" mass="83144">MGVLIDFSSNFQIGQEFSFKLMDSSGIAEVSYYINEKKLLCPAFSQNYQVIIIHNIQFIAEENGSLVGLLNGKSRYKVLSNTDITKYPNYMMLISKVRDAHKPNSAISSENFESQPEAKKIKYTDYIESTQYATTSVSQSHPMLENSLVVSSRNALNEVSSSFRSSSSGSLLNSLSDIRSGKIYQIIAQVVKLERTYNNRNEYIITDYSCGNNLKSGSVELPNSKFLYGNYFLNLTVWDDQKESIEVSKFYHFSLVRTKLDKLGNIELIINGARPNVKSNVTIPLTINQMECRLVKERMDIALGSDIDKSTQPASLREVIRESKFCLVQNLQTKGYYDMALLILKKFDTGISGKLILLCTDFTPNPMLKYHPYSDDKGIVLDSNMCIHLTCWDDTANLMEDIVDNNPNRNILQFRGIRAETNHRYGIELHLRSSAVTYDQNMQKMLEFDPIPAKDSFYYKEIVKRRQDHFNQFNPQTQDMGSFNQMLIDDEEYEHLSNPDLDKAENQNSNDKIIVNDLSQIYSNESKSAESVQRDQNPKDVISRDSAAVAIDSRAEIILIDNTQTQSKDEELQKHSVKLVHIEPRTTDKMLRFVCTSGCWKSQSFLDQTNSESDIGTQVCDNQNAICKRCSKEMELTLTMLYTCQLMNVKPKQTINFIASHELSKKILNVEFNRQQASQKQFHDGIRRKLCELALKPFVVYSLPTPFFQQENTKVYRIKMLVRHE</sequence>
<proteinExistence type="inferred from homology"/>
<dbReference type="Gene3D" id="2.40.50.140">
    <property type="entry name" value="Nucleic acid-binding proteins"/>
    <property type="match status" value="2"/>
</dbReference>
<evidence type="ECO:0000313" key="10">
    <source>
        <dbReference type="Proteomes" id="UP000070444"/>
    </source>
</evidence>
<dbReference type="InterPro" id="IPR012340">
    <property type="entry name" value="NA-bd_OB-fold"/>
</dbReference>
<dbReference type="Proteomes" id="UP000070444">
    <property type="component" value="Unassembled WGS sequence"/>
</dbReference>
<gene>
    <name evidence="9" type="ORF">CONCODRAFT_16076</name>
</gene>
<keyword evidence="6" id="KW-0238">DNA-binding</keyword>
<dbReference type="Pfam" id="PF16686">
    <property type="entry name" value="POT1PC"/>
    <property type="match status" value="1"/>
</dbReference>
<evidence type="ECO:0000259" key="8">
    <source>
        <dbReference type="Pfam" id="PF16686"/>
    </source>
</evidence>
<evidence type="ECO:0000256" key="2">
    <source>
        <dbReference type="ARBA" id="ARBA00004574"/>
    </source>
</evidence>
<evidence type="ECO:0000256" key="1">
    <source>
        <dbReference type="ARBA" id="ARBA00004123"/>
    </source>
</evidence>
<evidence type="ECO:0000256" key="4">
    <source>
        <dbReference type="ARBA" id="ARBA00022454"/>
    </source>
</evidence>
<keyword evidence="4" id="KW-0158">Chromosome</keyword>
<dbReference type="EMBL" id="KQ964451">
    <property type="protein sequence ID" value="KXN72536.1"/>
    <property type="molecule type" value="Genomic_DNA"/>
</dbReference>
<comment type="subcellular location">
    <subcellularLocation>
        <location evidence="2">Chromosome</location>
        <location evidence="2">Telomere</location>
    </subcellularLocation>
    <subcellularLocation>
        <location evidence="1">Nucleus</location>
    </subcellularLocation>
</comment>
<accession>A0A137PC18</accession>
<protein>
    <recommendedName>
        <fullName evidence="8">Protection of telomeres protein 1 ssDNA-binding domain-containing protein</fullName>
    </recommendedName>
</protein>
<feature type="domain" description="Protection of telomeres protein 1 ssDNA-binding" evidence="8">
    <location>
        <begin position="328"/>
        <end position="468"/>
    </location>
</feature>
<reference evidence="9 10" key="1">
    <citation type="journal article" date="2015" name="Genome Biol. Evol.">
        <title>Phylogenomic analyses indicate that early fungi evolved digesting cell walls of algal ancestors of land plants.</title>
        <authorList>
            <person name="Chang Y."/>
            <person name="Wang S."/>
            <person name="Sekimoto S."/>
            <person name="Aerts A.L."/>
            <person name="Choi C."/>
            <person name="Clum A."/>
            <person name="LaButti K.M."/>
            <person name="Lindquist E.A."/>
            <person name="Yee Ngan C."/>
            <person name="Ohm R.A."/>
            <person name="Salamov A.A."/>
            <person name="Grigoriev I.V."/>
            <person name="Spatafora J.W."/>
            <person name="Berbee M.L."/>
        </authorList>
    </citation>
    <scope>NUCLEOTIDE SEQUENCE [LARGE SCALE GENOMIC DNA]</scope>
    <source>
        <strain evidence="9 10">NRRL 28638</strain>
    </source>
</reference>
<dbReference type="InterPro" id="IPR032042">
    <property type="entry name" value="POT1PC"/>
</dbReference>
<evidence type="ECO:0000256" key="6">
    <source>
        <dbReference type="ARBA" id="ARBA00023125"/>
    </source>
</evidence>
<evidence type="ECO:0000256" key="3">
    <source>
        <dbReference type="ARBA" id="ARBA00008442"/>
    </source>
</evidence>
<keyword evidence="5" id="KW-0779">Telomere</keyword>
<comment type="similarity">
    <text evidence="3">Belongs to the telombin family.</text>
</comment>
<keyword evidence="7" id="KW-0539">Nucleus</keyword>
<evidence type="ECO:0000256" key="5">
    <source>
        <dbReference type="ARBA" id="ARBA00022895"/>
    </source>
</evidence>
<evidence type="ECO:0000313" key="9">
    <source>
        <dbReference type="EMBL" id="KXN72536.1"/>
    </source>
</evidence>
<dbReference type="AlphaFoldDB" id="A0A137PC18"/>
<keyword evidence="10" id="KW-1185">Reference proteome</keyword>
<organism evidence="9 10">
    <name type="scientific">Conidiobolus coronatus (strain ATCC 28846 / CBS 209.66 / NRRL 28638)</name>
    <name type="common">Delacroixia coronata</name>
    <dbReference type="NCBI Taxonomy" id="796925"/>
    <lineage>
        <taxon>Eukaryota</taxon>
        <taxon>Fungi</taxon>
        <taxon>Fungi incertae sedis</taxon>
        <taxon>Zoopagomycota</taxon>
        <taxon>Entomophthoromycotina</taxon>
        <taxon>Entomophthoromycetes</taxon>
        <taxon>Entomophthorales</taxon>
        <taxon>Ancylistaceae</taxon>
        <taxon>Conidiobolus</taxon>
    </lineage>
</organism>
<name>A0A137PC18_CONC2</name>
<evidence type="ECO:0000256" key="7">
    <source>
        <dbReference type="ARBA" id="ARBA00023242"/>
    </source>
</evidence>